<feature type="domain" description="Peptidase M20 dimerisation" evidence="15">
    <location>
        <begin position="178"/>
        <end position="281"/>
    </location>
</feature>
<dbReference type="GO" id="GO:0009014">
    <property type="term" value="F:succinyl-diaminopimelate desuccinylase activity"/>
    <property type="evidence" value="ECO:0007669"/>
    <property type="project" value="UniProtKB-UniRule"/>
</dbReference>
<dbReference type="Pfam" id="PF01546">
    <property type="entry name" value="Peptidase_M20"/>
    <property type="match status" value="1"/>
</dbReference>
<keyword evidence="7" id="KW-0479">Metal-binding</keyword>
<dbReference type="GO" id="GO:0019877">
    <property type="term" value="P:diaminopimelate biosynthetic process"/>
    <property type="evidence" value="ECO:0007669"/>
    <property type="project" value="UniProtKB-KW"/>
</dbReference>
<dbReference type="GO" id="GO:0009089">
    <property type="term" value="P:lysine biosynthetic process via diaminopimelate"/>
    <property type="evidence" value="ECO:0007669"/>
    <property type="project" value="UniProtKB-UniRule"/>
</dbReference>
<comment type="pathway">
    <text evidence="1">Amino-acid biosynthesis; L-lysine biosynthesis via DAP pathway; LL-2,6-diaminopimelate from (S)-tetrahydrodipicolinate (succinylase route): step 3/3.</text>
</comment>
<dbReference type="GO" id="GO:0046872">
    <property type="term" value="F:metal ion binding"/>
    <property type="evidence" value="ECO:0007669"/>
    <property type="project" value="UniProtKB-KW"/>
</dbReference>
<keyword evidence="6" id="KW-0028">Amino-acid biosynthesis</keyword>
<dbReference type="NCBIfam" id="TIGR01246">
    <property type="entry name" value="dapE_proteo"/>
    <property type="match status" value="1"/>
</dbReference>
<dbReference type="CDD" id="cd03891">
    <property type="entry name" value="M20_DapE_proteobac"/>
    <property type="match status" value="1"/>
</dbReference>
<dbReference type="NCBIfam" id="NF009557">
    <property type="entry name" value="PRK13009.1"/>
    <property type="match status" value="1"/>
</dbReference>
<dbReference type="AlphaFoldDB" id="A0A377PXH9"/>
<evidence type="ECO:0000313" key="17">
    <source>
        <dbReference type="Proteomes" id="UP000255269"/>
    </source>
</evidence>
<evidence type="ECO:0000256" key="5">
    <source>
        <dbReference type="ARBA" id="ARBA00022391"/>
    </source>
</evidence>
<keyword evidence="11" id="KW-0457">Lysine biosynthesis</keyword>
<dbReference type="InterPro" id="IPR005941">
    <property type="entry name" value="DapE_proteobac"/>
</dbReference>
<dbReference type="InterPro" id="IPR002933">
    <property type="entry name" value="Peptidase_M20"/>
</dbReference>
<evidence type="ECO:0000256" key="3">
    <source>
        <dbReference type="ARBA" id="ARBA00011738"/>
    </source>
</evidence>
<dbReference type="PANTHER" id="PTHR43808">
    <property type="entry name" value="ACETYLORNITHINE DEACETYLASE"/>
    <property type="match status" value="1"/>
</dbReference>
<dbReference type="SUPFAM" id="SSF53187">
    <property type="entry name" value="Zn-dependent exopeptidases"/>
    <property type="match status" value="1"/>
</dbReference>
<proteinExistence type="inferred from homology"/>
<dbReference type="Pfam" id="PF07687">
    <property type="entry name" value="M20_dimer"/>
    <property type="match status" value="1"/>
</dbReference>
<evidence type="ECO:0000256" key="10">
    <source>
        <dbReference type="ARBA" id="ARBA00022915"/>
    </source>
</evidence>
<dbReference type="InterPro" id="IPR011650">
    <property type="entry name" value="Peptidase_M20_dimer"/>
</dbReference>
<dbReference type="PANTHER" id="PTHR43808:SF31">
    <property type="entry name" value="N-ACETYL-L-CITRULLINE DEACETYLASE"/>
    <property type="match status" value="1"/>
</dbReference>
<keyword evidence="8 16" id="KW-0378">Hydrolase</keyword>
<dbReference type="Proteomes" id="UP000255269">
    <property type="component" value="Unassembled WGS sequence"/>
</dbReference>
<dbReference type="UniPathway" id="UPA00034">
    <property type="reaction ID" value="UER00021"/>
</dbReference>
<reference evidence="16 17" key="1">
    <citation type="submission" date="2018-06" db="EMBL/GenBank/DDBJ databases">
        <authorList>
            <consortium name="Pathogen Informatics"/>
            <person name="Doyle S."/>
        </authorList>
    </citation>
    <scope>NUCLEOTIDE SEQUENCE [LARGE SCALE GENOMIC DNA]</scope>
    <source>
        <strain evidence="16 17">NCTC13156</strain>
    </source>
</reference>
<evidence type="ECO:0000256" key="13">
    <source>
        <dbReference type="ARBA" id="ARBA00051301"/>
    </source>
</evidence>
<name>A0A377PXH9_9HELI</name>
<dbReference type="Gene3D" id="3.30.70.360">
    <property type="match status" value="1"/>
</dbReference>
<evidence type="ECO:0000256" key="2">
    <source>
        <dbReference type="ARBA" id="ARBA00006746"/>
    </source>
</evidence>
<evidence type="ECO:0000256" key="9">
    <source>
        <dbReference type="ARBA" id="ARBA00022833"/>
    </source>
</evidence>
<keyword evidence="9" id="KW-0862">Zinc</keyword>
<dbReference type="GO" id="GO:0006526">
    <property type="term" value="P:L-arginine biosynthetic process"/>
    <property type="evidence" value="ECO:0007669"/>
    <property type="project" value="TreeGrafter"/>
</dbReference>
<protein>
    <recommendedName>
        <fullName evidence="5 14">Succinyl-diaminopimelate desuccinylase</fullName>
        <ecNumber evidence="4 14">3.5.1.18</ecNumber>
    </recommendedName>
</protein>
<dbReference type="HAMAP" id="MF_01690">
    <property type="entry name" value="DapE"/>
    <property type="match status" value="1"/>
</dbReference>
<evidence type="ECO:0000256" key="12">
    <source>
        <dbReference type="ARBA" id="ARBA00023285"/>
    </source>
</evidence>
<keyword evidence="10" id="KW-0220">Diaminopimelate biosynthesis</keyword>
<dbReference type="InterPro" id="IPR036264">
    <property type="entry name" value="Bact_exopeptidase_dim_dom"/>
</dbReference>
<evidence type="ECO:0000256" key="11">
    <source>
        <dbReference type="ARBA" id="ARBA00023154"/>
    </source>
</evidence>
<dbReference type="GO" id="GO:0008777">
    <property type="term" value="F:acetylornithine deacetylase activity"/>
    <property type="evidence" value="ECO:0007669"/>
    <property type="project" value="TreeGrafter"/>
</dbReference>
<sequence length="379" mass="42227">MQSIEILKKLIGYPTITPKECGIYDYIQELLPNFKVLEFEKEGIKNLFLYKEFGDKDLTKTHLCFAGHIDVVPPGEGWESDPFTPTQKGEYLYGRGTQDMKGGVAAFLCAVMEFEKQSNSQNALNGILSILLTSDEEGEAIYGTKYVLEELDKINLLPEFAIVAEPTSAERFGDMIKIGRRGSINGKLTIFGKQGHVAYPSKCINPVELIAPLLSKIAGFNMDNGSEDFEPSKIVITDIRGGMEVVNVTPNDLRIMFNIRNSTQTSLEDLQSYLESILKEIPHSLELRQSSKPFLTNTQNFIVQKLVESLQKNTGFTPILSTSGGTSDARYFAEYGVNVVECGVCNDSIHSINEKVKISEVESLSQVFLYLLQNFALKN</sequence>
<dbReference type="EC" id="3.5.1.18" evidence="4 14"/>
<evidence type="ECO:0000313" key="16">
    <source>
        <dbReference type="EMBL" id="STQ87688.1"/>
    </source>
</evidence>
<evidence type="ECO:0000256" key="8">
    <source>
        <dbReference type="ARBA" id="ARBA00022801"/>
    </source>
</evidence>
<evidence type="ECO:0000256" key="1">
    <source>
        <dbReference type="ARBA" id="ARBA00005130"/>
    </source>
</evidence>
<evidence type="ECO:0000256" key="6">
    <source>
        <dbReference type="ARBA" id="ARBA00022605"/>
    </source>
</evidence>
<dbReference type="Gene3D" id="3.40.630.10">
    <property type="entry name" value="Zn peptidases"/>
    <property type="match status" value="2"/>
</dbReference>
<evidence type="ECO:0000256" key="14">
    <source>
        <dbReference type="NCBIfam" id="TIGR01246"/>
    </source>
</evidence>
<dbReference type="RefSeq" id="WP_115057244.1">
    <property type="nucleotide sequence ID" value="NZ_UGJF01000001.1"/>
</dbReference>
<keyword evidence="12" id="KW-0170">Cobalt</keyword>
<comment type="subunit">
    <text evidence="3">Homodimer.</text>
</comment>
<evidence type="ECO:0000256" key="4">
    <source>
        <dbReference type="ARBA" id="ARBA00011921"/>
    </source>
</evidence>
<comment type="catalytic activity">
    <reaction evidence="13">
        <text>N-succinyl-(2S,6S)-2,6-diaminopimelate + H2O = (2S,6S)-2,6-diaminopimelate + succinate</text>
        <dbReference type="Rhea" id="RHEA:22608"/>
        <dbReference type="ChEBI" id="CHEBI:15377"/>
        <dbReference type="ChEBI" id="CHEBI:30031"/>
        <dbReference type="ChEBI" id="CHEBI:57609"/>
        <dbReference type="ChEBI" id="CHEBI:58087"/>
        <dbReference type="EC" id="3.5.1.18"/>
    </reaction>
</comment>
<dbReference type="InterPro" id="IPR050072">
    <property type="entry name" value="Peptidase_M20A"/>
</dbReference>
<organism evidence="16 17">
    <name type="scientific">Helicobacter pullorum</name>
    <dbReference type="NCBI Taxonomy" id="35818"/>
    <lineage>
        <taxon>Bacteria</taxon>
        <taxon>Pseudomonadati</taxon>
        <taxon>Campylobacterota</taxon>
        <taxon>Epsilonproteobacteria</taxon>
        <taxon>Campylobacterales</taxon>
        <taxon>Helicobacteraceae</taxon>
        <taxon>Helicobacter</taxon>
    </lineage>
</organism>
<evidence type="ECO:0000259" key="15">
    <source>
        <dbReference type="Pfam" id="PF07687"/>
    </source>
</evidence>
<dbReference type="SUPFAM" id="SSF55031">
    <property type="entry name" value="Bacterial exopeptidase dimerisation domain"/>
    <property type="match status" value="1"/>
</dbReference>
<comment type="similarity">
    <text evidence="2">Belongs to the peptidase M20A family. DapE subfamily.</text>
</comment>
<gene>
    <name evidence="16" type="primary">dapE</name>
    <name evidence="16" type="ORF">NCTC13156_00507</name>
</gene>
<accession>A0A377PXH9</accession>
<dbReference type="EMBL" id="UGJF01000001">
    <property type="protein sequence ID" value="STQ87688.1"/>
    <property type="molecule type" value="Genomic_DNA"/>
</dbReference>
<evidence type="ECO:0000256" key="7">
    <source>
        <dbReference type="ARBA" id="ARBA00022723"/>
    </source>
</evidence>